<evidence type="ECO:0000256" key="2">
    <source>
        <dbReference type="ARBA" id="ARBA00023002"/>
    </source>
</evidence>
<dbReference type="PANTHER" id="PTHR11091:SF0">
    <property type="entry name" value="MALATE DEHYDROGENASE"/>
    <property type="match status" value="1"/>
</dbReference>
<dbReference type="Gene3D" id="1.10.1530.10">
    <property type="match status" value="1"/>
</dbReference>
<comment type="similarity">
    <text evidence="1">Belongs to the LDH2/MDH2 oxidoreductase family.</text>
</comment>
<keyword evidence="2" id="KW-0560">Oxidoreductase</keyword>
<dbReference type="Pfam" id="PF02615">
    <property type="entry name" value="Ldh_2"/>
    <property type="match status" value="1"/>
</dbReference>
<dbReference type="GO" id="GO:0016491">
    <property type="term" value="F:oxidoreductase activity"/>
    <property type="evidence" value="ECO:0007669"/>
    <property type="project" value="UniProtKB-KW"/>
</dbReference>
<dbReference type="PANTHER" id="PTHR11091">
    <property type="entry name" value="OXIDOREDUCTASE-RELATED"/>
    <property type="match status" value="1"/>
</dbReference>
<name>A0A1L9N338_ASPTC</name>
<gene>
    <name evidence="3" type="ORF">ASPTUDRAFT_200949</name>
</gene>
<keyword evidence="4" id="KW-1185">Reference proteome</keyword>
<accession>A0A1L9N338</accession>
<protein>
    <recommendedName>
        <fullName evidence="5">Malate dehydrogenase</fullName>
    </recommendedName>
</protein>
<proteinExistence type="inferred from homology"/>
<dbReference type="SUPFAM" id="SSF89733">
    <property type="entry name" value="L-sulfolactate dehydrogenase-like"/>
    <property type="match status" value="1"/>
</dbReference>
<evidence type="ECO:0000313" key="3">
    <source>
        <dbReference type="EMBL" id="OJI83502.1"/>
    </source>
</evidence>
<dbReference type="EMBL" id="KV878203">
    <property type="protein sequence ID" value="OJI83502.1"/>
    <property type="molecule type" value="Genomic_DNA"/>
</dbReference>
<dbReference type="Proteomes" id="UP000184304">
    <property type="component" value="Unassembled WGS sequence"/>
</dbReference>
<dbReference type="InterPro" id="IPR043144">
    <property type="entry name" value="Mal/L-sulf/L-lact_DH-like_ah"/>
</dbReference>
<sequence>MTTAKQSRYYADPEKAKEFAAALLVKAGLESEDARSMAECLVLADVRGVDTHGLARLPQYLDRVSNGRVNARPSIKITDKTPVVAHLDGDNGFGFVVATRGMDEAIKRA</sequence>
<dbReference type="STRING" id="767770.A0A1L9N338"/>
<dbReference type="VEuPathDB" id="FungiDB:ASPTUDRAFT_200949"/>
<dbReference type="InterPro" id="IPR036111">
    <property type="entry name" value="Mal/L-sulfo/L-lacto_DH-like_sf"/>
</dbReference>
<dbReference type="AlphaFoldDB" id="A0A1L9N338"/>
<reference evidence="4" key="1">
    <citation type="journal article" date="2017" name="Genome Biol.">
        <title>Comparative genomics reveals high biological diversity and specific adaptations in the industrially and medically important fungal genus Aspergillus.</title>
        <authorList>
            <person name="de Vries R.P."/>
            <person name="Riley R."/>
            <person name="Wiebenga A."/>
            <person name="Aguilar-Osorio G."/>
            <person name="Amillis S."/>
            <person name="Uchima C.A."/>
            <person name="Anderluh G."/>
            <person name="Asadollahi M."/>
            <person name="Askin M."/>
            <person name="Barry K."/>
            <person name="Battaglia E."/>
            <person name="Bayram O."/>
            <person name="Benocci T."/>
            <person name="Braus-Stromeyer S.A."/>
            <person name="Caldana C."/>
            <person name="Canovas D."/>
            <person name="Cerqueira G.C."/>
            <person name="Chen F."/>
            <person name="Chen W."/>
            <person name="Choi C."/>
            <person name="Clum A."/>
            <person name="Dos Santos R.A."/>
            <person name="Damasio A.R."/>
            <person name="Diallinas G."/>
            <person name="Emri T."/>
            <person name="Fekete E."/>
            <person name="Flipphi M."/>
            <person name="Freyberg S."/>
            <person name="Gallo A."/>
            <person name="Gournas C."/>
            <person name="Habgood R."/>
            <person name="Hainaut M."/>
            <person name="Harispe M.L."/>
            <person name="Henrissat B."/>
            <person name="Hilden K.S."/>
            <person name="Hope R."/>
            <person name="Hossain A."/>
            <person name="Karabika E."/>
            <person name="Karaffa L."/>
            <person name="Karanyi Z."/>
            <person name="Krasevec N."/>
            <person name="Kuo A."/>
            <person name="Kusch H."/>
            <person name="LaButti K."/>
            <person name="Lagendijk E.L."/>
            <person name="Lapidus A."/>
            <person name="Levasseur A."/>
            <person name="Lindquist E."/>
            <person name="Lipzen A."/>
            <person name="Logrieco A.F."/>
            <person name="MacCabe A."/>
            <person name="Maekelae M.R."/>
            <person name="Malavazi I."/>
            <person name="Melin P."/>
            <person name="Meyer V."/>
            <person name="Mielnichuk N."/>
            <person name="Miskei M."/>
            <person name="Molnar A.P."/>
            <person name="Mule G."/>
            <person name="Ngan C.Y."/>
            <person name="Orejas M."/>
            <person name="Orosz E."/>
            <person name="Ouedraogo J.P."/>
            <person name="Overkamp K.M."/>
            <person name="Park H.-S."/>
            <person name="Perrone G."/>
            <person name="Piumi F."/>
            <person name="Punt P.J."/>
            <person name="Ram A.F."/>
            <person name="Ramon A."/>
            <person name="Rauscher S."/>
            <person name="Record E."/>
            <person name="Riano-Pachon D.M."/>
            <person name="Robert V."/>
            <person name="Roehrig J."/>
            <person name="Ruller R."/>
            <person name="Salamov A."/>
            <person name="Salih N.S."/>
            <person name="Samson R.A."/>
            <person name="Sandor E."/>
            <person name="Sanguinetti M."/>
            <person name="Schuetze T."/>
            <person name="Sepcic K."/>
            <person name="Shelest E."/>
            <person name="Sherlock G."/>
            <person name="Sophianopoulou V."/>
            <person name="Squina F.M."/>
            <person name="Sun H."/>
            <person name="Susca A."/>
            <person name="Todd R.B."/>
            <person name="Tsang A."/>
            <person name="Unkles S.E."/>
            <person name="van de Wiele N."/>
            <person name="van Rossen-Uffink D."/>
            <person name="Oliveira J.V."/>
            <person name="Vesth T.C."/>
            <person name="Visser J."/>
            <person name="Yu J.-H."/>
            <person name="Zhou M."/>
            <person name="Andersen M.R."/>
            <person name="Archer D.B."/>
            <person name="Baker S.E."/>
            <person name="Benoit I."/>
            <person name="Brakhage A.A."/>
            <person name="Braus G.H."/>
            <person name="Fischer R."/>
            <person name="Frisvad J.C."/>
            <person name="Goldman G.H."/>
            <person name="Houbraken J."/>
            <person name="Oakley B."/>
            <person name="Pocsi I."/>
            <person name="Scazzocchio C."/>
            <person name="Seiboth B."/>
            <person name="vanKuyk P.A."/>
            <person name="Wortman J."/>
            <person name="Dyer P.S."/>
            <person name="Grigoriev I.V."/>
        </authorList>
    </citation>
    <scope>NUCLEOTIDE SEQUENCE [LARGE SCALE GENOMIC DNA]</scope>
    <source>
        <strain evidence="4">CBS 134.48</strain>
    </source>
</reference>
<evidence type="ECO:0000256" key="1">
    <source>
        <dbReference type="ARBA" id="ARBA00006056"/>
    </source>
</evidence>
<evidence type="ECO:0008006" key="5">
    <source>
        <dbReference type="Google" id="ProtNLM"/>
    </source>
</evidence>
<organism evidence="3 4">
    <name type="scientific">Aspergillus tubingensis (strain CBS 134.48)</name>
    <dbReference type="NCBI Taxonomy" id="767770"/>
    <lineage>
        <taxon>Eukaryota</taxon>
        <taxon>Fungi</taxon>
        <taxon>Dikarya</taxon>
        <taxon>Ascomycota</taxon>
        <taxon>Pezizomycotina</taxon>
        <taxon>Eurotiomycetes</taxon>
        <taxon>Eurotiomycetidae</taxon>
        <taxon>Eurotiales</taxon>
        <taxon>Aspergillaceae</taxon>
        <taxon>Aspergillus</taxon>
        <taxon>Aspergillus subgen. Circumdati</taxon>
    </lineage>
</organism>
<evidence type="ECO:0000313" key="4">
    <source>
        <dbReference type="Proteomes" id="UP000184304"/>
    </source>
</evidence>
<dbReference type="InterPro" id="IPR003767">
    <property type="entry name" value="Malate/L-lactate_DH-like"/>
</dbReference>
<dbReference type="Gene3D" id="3.30.1370.60">
    <property type="entry name" value="Hypothetical oxidoreductase yiak, domain 2"/>
    <property type="match status" value="1"/>
</dbReference>
<dbReference type="InterPro" id="IPR043143">
    <property type="entry name" value="Mal/L-sulf/L-lact_DH-like_NADP"/>
</dbReference>